<evidence type="ECO:0008006" key="3">
    <source>
        <dbReference type="Google" id="ProtNLM"/>
    </source>
</evidence>
<protein>
    <recommendedName>
        <fullName evidence="3">Serine-threonine/tyrosine-protein kinase catalytic domain-containing protein</fullName>
    </recommendedName>
</protein>
<name>A0A6D2KXY4_9BRAS</name>
<dbReference type="AlphaFoldDB" id="A0A6D2KXY4"/>
<dbReference type="Proteomes" id="UP000467841">
    <property type="component" value="Unassembled WGS sequence"/>
</dbReference>
<gene>
    <name evidence="1" type="ORF">MERR_LOCUS45406</name>
</gene>
<organism evidence="1 2">
    <name type="scientific">Microthlaspi erraticum</name>
    <dbReference type="NCBI Taxonomy" id="1685480"/>
    <lineage>
        <taxon>Eukaryota</taxon>
        <taxon>Viridiplantae</taxon>
        <taxon>Streptophyta</taxon>
        <taxon>Embryophyta</taxon>
        <taxon>Tracheophyta</taxon>
        <taxon>Spermatophyta</taxon>
        <taxon>Magnoliopsida</taxon>
        <taxon>eudicotyledons</taxon>
        <taxon>Gunneridae</taxon>
        <taxon>Pentapetalae</taxon>
        <taxon>rosids</taxon>
        <taxon>malvids</taxon>
        <taxon>Brassicales</taxon>
        <taxon>Brassicaceae</taxon>
        <taxon>Coluteocarpeae</taxon>
        <taxon>Microthlaspi</taxon>
    </lineage>
</organism>
<keyword evidence="2" id="KW-1185">Reference proteome</keyword>
<sequence>MLHQNMEWEGNHQYMAMCIALGYTKSALPERVLDIADNSILHTGLRVGFPIAECLTLILEMGLRCCEESPTNRLATSEATKELISIRERFFKARRTYRR</sequence>
<dbReference type="EMBL" id="CACVBM020001718">
    <property type="protein sequence ID" value="CAA7058170.1"/>
    <property type="molecule type" value="Genomic_DNA"/>
</dbReference>
<reference evidence="1" key="1">
    <citation type="submission" date="2020-01" db="EMBL/GenBank/DDBJ databases">
        <authorList>
            <person name="Mishra B."/>
        </authorList>
    </citation>
    <scope>NUCLEOTIDE SEQUENCE [LARGE SCALE GENOMIC DNA]</scope>
</reference>
<evidence type="ECO:0000313" key="2">
    <source>
        <dbReference type="Proteomes" id="UP000467841"/>
    </source>
</evidence>
<comment type="caution">
    <text evidence="1">The sequence shown here is derived from an EMBL/GenBank/DDBJ whole genome shotgun (WGS) entry which is preliminary data.</text>
</comment>
<dbReference type="OrthoDB" id="1104331at2759"/>
<evidence type="ECO:0000313" key="1">
    <source>
        <dbReference type="EMBL" id="CAA7058170.1"/>
    </source>
</evidence>
<proteinExistence type="predicted"/>
<accession>A0A6D2KXY4</accession>